<evidence type="ECO:0000313" key="2">
    <source>
        <dbReference type="Proteomes" id="UP001497453"/>
    </source>
</evidence>
<reference evidence="2" key="1">
    <citation type="submission" date="2024-04" db="EMBL/GenBank/DDBJ databases">
        <authorList>
            <person name="Shaw F."/>
            <person name="Minotto A."/>
        </authorList>
    </citation>
    <scope>NUCLEOTIDE SEQUENCE [LARGE SCALE GENOMIC DNA]</scope>
</reference>
<gene>
    <name evidence="1" type="ORF">GFSPODELE1_LOCUS1893</name>
</gene>
<dbReference type="InterPro" id="IPR050600">
    <property type="entry name" value="SETD3_SETD6_MTase"/>
</dbReference>
<dbReference type="Gene3D" id="3.90.1410.10">
    <property type="entry name" value="set domain protein methyltransferase, domain 1"/>
    <property type="match status" value="1"/>
</dbReference>
<sequence>MSLALYPEPKEVRRFRKWLLKNGAQVHEAVHFQKNSSGFSIVARKDVPEDSTIVSVPFGLAITPASALKALSEILPNEARALINSLQKWSERQLICSYICAHRFFDEKSTPTSLKHGPYIDSLPPPEKLRTALHFTPAELELFRGTNLYGATNDRRNAWQLEWQQCRSVFSAANPKWGPLLTWECYLTAATYLSSRAFPSSLLTDQPSLYPTPDSHPILLPGIDALNHARGHPVSWVVTDPSSSTSNPVISLVLHKPTEKSTELFNNYGLKPNAELILGYGFSLLHNPDDTIVLKIGGAQQLDKTGNGWEVGRNARGIEPVWQAVLNAVSAGKEEDEDQGVSVVDELYAADMLGEMAQGLHSRLPSGETPADQEIRPDVATMFDNYLEGQRDILQSIIEFARDKEKRAMEIAQEQGLEMVEEGDEEEAEPEA</sequence>
<dbReference type="Proteomes" id="UP001497453">
    <property type="component" value="Chromosome 10"/>
</dbReference>
<organism evidence="1 2">
    <name type="scientific">Somion occarium</name>
    <dbReference type="NCBI Taxonomy" id="3059160"/>
    <lineage>
        <taxon>Eukaryota</taxon>
        <taxon>Fungi</taxon>
        <taxon>Dikarya</taxon>
        <taxon>Basidiomycota</taxon>
        <taxon>Agaricomycotina</taxon>
        <taxon>Agaricomycetes</taxon>
        <taxon>Polyporales</taxon>
        <taxon>Cerrenaceae</taxon>
        <taxon>Somion</taxon>
    </lineage>
</organism>
<keyword evidence="2" id="KW-1185">Reference proteome</keyword>
<dbReference type="InterPro" id="IPR046341">
    <property type="entry name" value="SET_dom_sf"/>
</dbReference>
<accession>A0ABP1CSV1</accession>
<dbReference type="SUPFAM" id="SSF82199">
    <property type="entry name" value="SET domain"/>
    <property type="match status" value="1"/>
</dbReference>
<name>A0ABP1CSV1_9APHY</name>
<proteinExistence type="predicted"/>
<dbReference type="InterPro" id="IPR044432">
    <property type="entry name" value="Set10/Efm1_SET"/>
</dbReference>
<dbReference type="EMBL" id="OZ037953">
    <property type="protein sequence ID" value="CAL1697879.1"/>
    <property type="molecule type" value="Genomic_DNA"/>
</dbReference>
<protein>
    <recommendedName>
        <fullName evidence="3">SET domain-containing protein</fullName>
    </recommendedName>
</protein>
<dbReference type="PANTHER" id="PTHR13271">
    <property type="entry name" value="UNCHARACTERIZED PUTATIVE METHYLTRANSFERASE"/>
    <property type="match status" value="1"/>
</dbReference>
<evidence type="ECO:0008006" key="3">
    <source>
        <dbReference type="Google" id="ProtNLM"/>
    </source>
</evidence>
<dbReference type="PANTHER" id="PTHR13271:SF147">
    <property type="entry name" value="PROTEIN-LYSINE N-METHYLTRANSFERASE EFM1-RELATED"/>
    <property type="match status" value="1"/>
</dbReference>
<dbReference type="CDD" id="cd19180">
    <property type="entry name" value="SET_SpSET10-like"/>
    <property type="match status" value="1"/>
</dbReference>
<evidence type="ECO:0000313" key="1">
    <source>
        <dbReference type="EMBL" id="CAL1697879.1"/>
    </source>
</evidence>